<protein>
    <submittedName>
        <fullName evidence="4">Sphingolipid long chain base-responsive protein-like protein</fullName>
    </submittedName>
</protein>
<dbReference type="GO" id="GO:0005886">
    <property type="term" value="C:plasma membrane"/>
    <property type="evidence" value="ECO:0007669"/>
    <property type="project" value="TreeGrafter"/>
</dbReference>
<feature type="coiled-coil region" evidence="2">
    <location>
        <begin position="179"/>
        <end position="206"/>
    </location>
</feature>
<evidence type="ECO:0000256" key="1">
    <source>
        <dbReference type="ARBA" id="ARBA00022553"/>
    </source>
</evidence>
<dbReference type="EMBL" id="JPKY01000080">
    <property type="protein sequence ID" value="KFH42987.1"/>
    <property type="molecule type" value="Genomic_DNA"/>
</dbReference>
<reference evidence="5" key="1">
    <citation type="journal article" date="2014" name="Genome Announc.">
        <title>Genome sequence and annotation of Acremonium chrysogenum, producer of the beta-lactam antibiotic cephalosporin C.</title>
        <authorList>
            <person name="Terfehr D."/>
            <person name="Dahlmann T.A."/>
            <person name="Specht T."/>
            <person name="Zadra I."/>
            <person name="Kuernsteiner H."/>
            <person name="Kueck U."/>
        </authorList>
    </citation>
    <scope>NUCLEOTIDE SEQUENCE [LARGE SCALE GENOMIC DNA]</scope>
    <source>
        <strain evidence="5">ATCC 11550 / CBS 779.69 / DSM 880 / IAM 14645 / JCM 23072 / IMI 49137</strain>
    </source>
</reference>
<dbReference type="GO" id="GO:0036286">
    <property type="term" value="C:eisosome filament"/>
    <property type="evidence" value="ECO:0007669"/>
    <property type="project" value="TreeGrafter"/>
</dbReference>
<feature type="region of interest" description="Disordered" evidence="3">
    <location>
        <begin position="272"/>
        <end position="332"/>
    </location>
</feature>
<dbReference type="InterPro" id="IPR028245">
    <property type="entry name" value="PIL1/LSP1"/>
</dbReference>
<evidence type="ECO:0000256" key="3">
    <source>
        <dbReference type="SAM" id="MobiDB-lite"/>
    </source>
</evidence>
<gene>
    <name evidence="4" type="ORF">ACRE_062690</name>
</gene>
<evidence type="ECO:0000313" key="4">
    <source>
        <dbReference type="EMBL" id="KFH42987.1"/>
    </source>
</evidence>
<keyword evidence="1" id="KW-0597">Phosphoprotein</keyword>
<organism evidence="4 5">
    <name type="scientific">Hapsidospora chrysogenum (strain ATCC 11550 / CBS 779.69 / DSM 880 / IAM 14645 / JCM 23072 / IMI 49137)</name>
    <name type="common">Acremonium chrysogenum</name>
    <dbReference type="NCBI Taxonomy" id="857340"/>
    <lineage>
        <taxon>Eukaryota</taxon>
        <taxon>Fungi</taxon>
        <taxon>Dikarya</taxon>
        <taxon>Ascomycota</taxon>
        <taxon>Pezizomycotina</taxon>
        <taxon>Sordariomycetes</taxon>
        <taxon>Hypocreomycetidae</taxon>
        <taxon>Hypocreales</taxon>
        <taxon>Bionectriaceae</taxon>
        <taxon>Hapsidospora</taxon>
    </lineage>
</organism>
<feature type="compositionally biased region" description="Low complexity" evidence="3">
    <location>
        <begin position="43"/>
        <end position="52"/>
    </location>
</feature>
<dbReference type="PANTHER" id="PTHR31962:SF4">
    <property type="entry name" value="PRIMARY COMPONENT OF EISOSOMES (EUROFUNG)"/>
    <property type="match status" value="1"/>
</dbReference>
<keyword evidence="2" id="KW-0175">Coiled coil</keyword>
<dbReference type="PANTHER" id="PTHR31962">
    <property type="entry name" value="SPHINGOLIPID LONG CHAIN BASE-RESPONSIVE PROTEIN PIL1"/>
    <property type="match status" value="1"/>
</dbReference>
<keyword evidence="5" id="KW-1185">Reference proteome</keyword>
<dbReference type="Pfam" id="PF13805">
    <property type="entry name" value="Pil1"/>
    <property type="match status" value="1"/>
</dbReference>
<accession>A0A086T0V5</accession>
<dbReference type="OrthoDB" id="5599269at2759"/>
<dbReference type="Proteomes" id="UP000029964">
    <property type="component" value="Unassembled WGS sequence"/>
</dbReference>
<dbReference type="FunFam" id="1.20.1270.60:FF:000005">
    <property type="entry name" value="Sphingolipid long chain base-responsive pil1"/>
    <property type="match status" value="1"/>
</dbReference>
<dbReference type="STRING" id="857340.A0A086T0V5"/>
<dbReference type="Gene3D" id="1.20.1270.60">
    <property type="entry name" value="Arfaptin homology (AH) domain/BAR domain"/>
    <property type="match status" value="1"/>
</dbReference>
<comment type="caution">
    <text evidence="4">The sequence shown here is derived from an EMBL/GenBank/DDBJ whole genome shotgun (WGS) entry which is preliminary data.</text>
</comment>
<feature type="region of interest" description="Disordered" evidence="3">
    <location>
        <begin position="28"/>
        <end position="61"/>
    </location>
</feature>
<dbReference type="InterPro" id="IPR027267">
    <property type="entry name" value="AH/BAR_dom_sf"/>
</dbReference>
<dbReference type="GO" id="GO:0008289">
    <property type="term" value="F:lipid binding"/>
    <property type="evidence" value="ECO:0007669"/>
    <property type="project" value="TreeGrafter"/>
</dbReference>
<evidence type="ECO:0000256" key="2">
    <source>
        <dbReference type="SAM" id="Coils"/>
    </source>
</evidence>
<proteinExistence type="predicted"/>
<sequence>MPRLPRQPPAWWRFSHIGNSANIAVPSRSRSLSFRSGKGSGRGPAPTTGRPGLSFSSLRGTTQPELSRRLFKLIKSENNLVTAHETAGRERIFIATQLSEWGEQTGDDAVSDLSDKVGVILSELGEQEEAYAHALDDSRAVLKAIRNTEKSVQPSRDNKAKITDDIHRLKTKEPQSAKLVVLEQELIRAEAENLVAEAQLTNMTRQKLKEAYDAEFLATIERAEKQIILAKHGRRLLNLLDDSPVVPGDTRAAYEHGGQARQILNDAEDDLRDWRPSSEPLGAEEVSSPTKTTSKEESLQEPLQEEPATESAAEAAGALPGEEGTRTTEVAG</sequence>
<dbReference type="GO" id="GO:0006897">
    <property type="term" value="P:endocytosis"/>
    <property type="evidence" value="ECO:0007669"/>
    <property type="project" value="TreeGrafter"/>
</dbReference>
<dbReference type="AlphaFoldDB" id="A0A086T0V5"/>
<evidence type="ECO:0000313" key="5">
    <source>
        <dbReference type="Proteomes" id="UP000029964"/>
    </source>
</evidence>
<dbReference type="GO" id="GO:0070941">
    <property type="term" value="P:eisosome assembly"/>
    <property type="evidence" value="ECO:0007669"/>
    <property type="project" value="TreeGrafter"/>
</dbReference>
<feature type="compositionally biased region" description="Low complexity" evidence="3">
    <location>
        <begin position="309"/>
        <end position="322"/>
    </location>
</feature>
<dbReference type="HOGENOM" id="CLU_046464_2_1_1"/>
<name>A0A086T0V5_HAPC1</name>